<dbReference type="GO" id="GO:0016757">
    <property type="term" value="F:glycosyltransferase activity"/>
    <property type="evidence" value="ECO:0007669"/>
    <property type="project" value="InterPro"/>
</dbReference>
<evidence type="ECO:0000313" key="3">
    <source>
        <dbReference type="Proteomes" id="UP000662914"/>
    </source>
</evidence>
<dbReference type="InterPro" id="IPR027627">
    <property type="entry name" value="Glycosyltransferase_put"/>
</dbReference>
<feature type="domain" description="Glycosyl transferase family 1" evidence="1">
    <location>
        <begin position="139"/>
        <end position="295"/>
    </location>
</feature>
<organism evidence="2 3">
    <name type="scientific">Candidatus Desulfobacillus denitrificans</name>
    <dbReference type="NCBI Taxonomy" id="2608985"/>
    <lineage>
        <taxon>Bacteria</taxon>
        <taxon>Pseudomonadati</taxon>
        <taxon>Pseudomonadota</taxon>
        <taxon>Betaproteobacteria</taxon>
        <taxon>Candidatus Desulfobacillus</taxon>
    </lineage>
</organism>
<accession>A0A809QZK9</accession>
<protein>
    <recommendedName>
        <fullName evidence="1">Glycosyl transferase family 1 domain-containing protein</fullName>
    </recommendedName>
</protein>
<proteinExistence type="predicted"/>
<dbReference type="AlphaFoldDB" id="A0A809QZK9"/>
<evidence type="ECO:0000313" key="2">
    <source>
        <dbReference type="EMBL" id="BBO20843.1"/>
    </source>
</evidence>
<gene>
    <name evidence="2" type="ORF">DSYM_15420</name>
</gene>
<reference evidence="2" key="1">
    <citation type="journal article" name="DNA Res.">
        <title>The physiological potential of anammox bacteria as revealed by their core genome structure.</title>
        <authorList>
            <person name="Okubo T."/>
            <person name="Toyoda A."/>
            <person name="Fukuhara K."/>
            <person name="Uchiyama I."/>
            <person name="Harigaya Y."/>
            <person name="Kuroiwa M."/>
            <person name="Suzuki T."/>
            <person name="Murakami Y."/>
            <person name="Suwa Y."/>
            <person name="Takami H."/>
        </authorList>
    </citation>
    <scope>NUCLEOTIDE SEQUENCE</scope>
    <source>
        <strain evidence="2">317325-3</strain>
    </source>
</reference>
<evidence type="ECO:0000259" key="1">
    <source>
        <dbReference type="Pfam" id="PF00534"/>
    </source>
</evidence>
<dbReference type="NCBIfam" id="TIGR04348">
    <property type="entry name" value="selenoneine biosynthesis selenosugar synthase SenB"/>
    <property type="match status" value="1"/>
</dbReference>
<dbReference type="Pfam" id="PF00534">
    <property type="entry name" value="Glycos_transf_1"/>
    <property type="match status" value="1"/>
</dbReference>
<dbReference type="SUPFAM" id="SSF53756">
    <property type="entry name" value="UDP-Glycosyltransferase/glycogen phosphorylase"/>
    <property type="match status" value="1"/>
</dbReference>
<dbReference type="Proteomes" id="UP000662914">
    <property type="component" value="Chromosome"/>
</dbReference>
<name>A0A809QZK9_9PROT</name>
<dbReference type="KEGG" id="ddz:DSYM_15420"/>
<sequence>MTAANIIIVTPAPPGSRAGNRNTAARWARILRELGCRVSVVTHWGGQTCDLLVALHARKSHEALRDFRTRHPDRPALLALTGTDLYRDIREIAKAAASLDMATGLIVLQEEALDELTPQQRRKARVIHQSVATSLVPAPPKRKFRICVLGHLREEKDPFCAATALRSIHAENVELLHAGKPLTKAMADEAGRRMLDDRRYRWIGEQPHWAALRLLSRSHVMVISSRMEGGAHVVSEAIAIGVPVIASDIPGNRGLLGADYPAYYPAGDHARLAALLRLALDDRRFLSRLAAATRRRRHLVDPRRERRAWQALLEDLGFKPRRASRAPGRSCGGRCR</sequence>
<dbReference type="EMBL" id="AP021857">
    <property type="protein sequence ID" value="BBO20843.1"/>
    <property type="molecule type" value="Genomic_DNA"/>
</dbReference>
<dbReference type="Gene3D" id="3.40.50.2000">
    <property type="entry name" value="Glycogen Phosphorylase B"/>
    <property type="match status" value="1"/>
</dbReference>
<dbReference type="PANTHER" id="PTHR12526">
    <property type="entry name" value="GLYCOSYLTRANSFERASE"/>
    <property type="match status" value="1"/>
</dbReference>
<dbReference type="InterPro" id="IPR001296">
    <property type="entry name" value="Glyco_trans_1"/>
</dbReference>